<sequence>MAGLMFVVCVPTIAQERILLENNRRNSVSSTTENVTNDSTNNINRNSVISEKRDLSQQEKLASLNNVDSGSKFDKQSCSNNFESDVPNVVIDIDGNEYKSDKKFCYSEEATGKTDVIDSSREIHHEAELPMEK</sequence>
<comment type="caution">
    <text evidence="2">The sequence shown here is derived from an EMBL/GenBank/DDBJ whole genome shotgun (WGS) entry which is preliminary data.</text>
</comment>
<dbReference type="EMBL" id="JASPKZ010001616">
    <property type="protein sequence ID" value="KAJ9597348.1"/>
    <property type="molecule type" value="Genomic_DNA"/>
</dbReference>
<protein>
    <submittedName>
        <fullName evidence="2">Uncharacterized protein</fullName>
    </submittedName>
</protein>
<proteinExistence type="predicted"/>
<feature type="compositionally biased region" description="Polar residues" evidence="1">
    <location>
        <begin position="25"/>
        <end position="49"/>
    </location>
</feature>
<accession>A0AAD8ADW8</accession>
<feature type="non-terminal residue" evidence="2">
    <location>
        <position position="133"/>
    </location>
</feature>
<evidence type="ECO:0000256" key="1">
    <source>
        <dbReference type="SAM" id="MobiDB-lite"/>
    </source>
</evidence>
<dbReference type="Proteomes" id="UP001233999">
    <property type="component" value="Unassembled WGS sequence"/>
</dbReference>
<keyword evidence="3" id="KW-1185">Reference proteome</keyword>
<reference evidence="2" key="2">
    <citation type="submission" date="2023-05" db="EMBL/GenBank/DDBJ databases">
        <authorList>
            <person name="Fouks B."/>
        </authorList>
    </citation>
    <scope>NUCLEOTIDE SEQUENCE</scope>
    <source>
        <strain evidence="2">Stay&amp;Tobe</strain>
        <tissue evidence="2">Testes</tissue>
    </source>
</reference>
<gene>
    <name evidence="2" type="ORF">L9F63_011788</name>
</gene>
<reference evidence="2" key="1">
    <citation type="journal article" date="2023" name="IScience">
        <title>Live-bearing cockroach genome reveals convergent evolutionary mechanisms linked to viviparity in insects and beyond.</title>
        <authorList>
            <person name="Fouks B."/>
            <person name="Harrison M.C."/>
            <person name="Mikhailova A.A."/>
            <person name="Marchal E."/>
            <person name="English S."/>
            <person name="Carruthers M."/>
            <person name="Jennings E.C."/>
            <person name="Chiamaka E.L."/>
            <person name="Frigard R.A."/>
            <person name="Pippel M."/>
            <person name="Attardo G.M."/>
            <person name="Benoit J.B."/>
            <person name="Bornberg-Bauer E."/>
            <person name="Tobe S.S."/>
        </authorList>
    </citation>
    <scope>NUCLEOTIDE SEQUENCE</scope>
    <source>
        <strain evidence="2">Stay&amp;Tobe</strain>
    </source>
</reference>
<name>A0AAD8ADW8_DIPPU</name>
<evidence type="ECO:0000313" key="2">
    <source>
        <dbReference type="EMBL" id="KAJ9597348.1"/>
    </source>
</evidence>
<dbReference type="AlphaFoldDB" id="A0AAD8ADW8"/>
<evidence type="ECO:0000313" key="3">
    <source>
        <dbReference type="Proteomes" id="UP001233999"/>
    </source>
</evidence>
<organism evidence="2 3">
    <name type="scientific">Diploptera punctata</name>
    <name type="common">Pacific beetle cockroach</name>
    <dbReference type="NCBI Taxonomy" id="6984"/>
    <lineage>
        <taxon>Eukaryota</taxon>
        <taxon>Metazoa</taxon>
        <taxon>Ecdysozoa</taxon>
        <taxon>Arthropoda</taxon>
        <taxon>Hexapoda</taxon>
        <taxon>Insecta</taxon>
        <taxon>Pterygota</taxon>
        <taxon>Neoptera</taxon>
        <taxon>Polyneoptera</taxon>
        <taxon>Dictyoptera</taxon>
        <taxon>Blattodea</taxon>
        <taxon>Blaberoidea</taxon>
        <taxon>Blaberidae</taxon>
        <taxon>Diplopterinae</taxon>
        <taxon>Diploptera</taxon>
    </lineage>
</organism>
<feature type="region of interest" description="Disordered" evidence="1">
    <location>
        <begin position="25"/>
        <end position="55"/>
    </location>
</feature>